<gene>
    <name evidence="2" type="ORF">SAMN04488061_2865</name>
</gene>
<name>A0A1H0SES6_9HYPH</name>
<evidence type="ECO:0000256" key="1">
    <source>
        <dbReference type="SAM" id="Phobius"/>
    </source>
</evidence>
<feature type="transmembrane region" description="Helical" evidence="1">
    <location>
        <begin position="36"/>
        <end position="58"/>
    </location>
</feature>
<keyword evidence="1" id="KW-0472">Membrane</keyword>
<evidence type="ECO:0000313" key="3">
    <source>
        <dbReference type="Proteomes" id="UP000198795"/>
    </source>
</evidence>
<sequence length="119" mass="13461">MRVAQHCSAATSDRLRFSHKENDMSKRLVEKRRRGIVGWFFLAIFWIWNALMVAWLVASLRAPIAEYDTLATQAERDGTAAGIGVAFVIILMVWALGGVVFGLLAYFTRGRRELIEMEA</sequence>
<reference evidence="2 3" key="1">
    <citation type="submission" date="2016-10" db="EMBL/GenBank/DDBJ databases">
        <authorList>
            <person name="Varghese N."/>
            <person name="Submissions S."/>
        </authorList>
    </citation>
    <scope>NUCLEOTIDE SEQUENCE [LARGE SCALE GENOMIC DNA]</scope>
    <source>
        <strain evidence="2 3">CGMCC 1.6497</strain>
    </source>
</reference>
<protein>
    <submittedName>
        <fullName evidence="2">Uncharacterized protein</fullName>
    </submittedName>
</protein>
<keyword evidence="1" id="KW-0812">Transmembrane</keyword>
<accession>A0A1H0SES6</accession>
<evidence type="ECO:0000313" key="2">
    <source>
        <dbReference type="EMBL" id="SDP40210.1"/>
    </source>
</evidence>
<feature type="transmembrane region" description="Helical" evidence="1">
    <location>
        <begin position="78"/>
        <end position="107"/>
    </location>
</feature>
<dbReference type="Proteomes" id="UP000198795">
    <property type="component" value="Unassembled WGS sequence"/>
</dbReference>
<organism evidence="2 3">
    <name type="scientific">Filomicrobium insigne</name>
    <dbReference type="NCBI Taxonomy" id="418854"/>
    <lineage>
        <taxon>Bacteria</taxon>
        <taxon>Pseudomonadati</taxon>
        <taxon>Pseudomonadota</taxon>
        <taxon>Alphaproteobacteria</taxon>
        <taxon>Hyphomicrobiales</taxon>
        <taxon>Hyphomicrobiaceae</taxon>
        <taxon>Filomicrobium</taxon>
    </lineage>
</organism>
<proteinExistence type="predicted"/>
<keyword evidence="3" id="KW-1185">Reference proteome</keyword>
<keyword evidence="1" id="KW-1133">Transmembrane helix</keyword>
<dbReference type="EMBL" id="FNJC01000004">
    <property type="protein sequence ID" value="SDP40210.1"/>
    <property type="molecule type" value="Genomic_DNA"/>
</dbReference>
<comment type="caution">
    <text evidence="2">The sequence shown here is derived from an EMBL/GenBank/DDBJ whole genome shotgun (WGS) entry which is preliminary data.</text>
</comment>